<dbReference type="InterPro" id="IPR036322">
    <property type="entry name" value="WD40_repeat_dom_sf"/>
</dbReference>
<keyword evidence="5" id="KW-0677">Repeat</keyword>
<evidence type="ECO:0000256" key="7">
    <source>
        <dbReference type="SAM" id="MobiDB-lite"/>
    </source>
</evidence>
<feature type="region of interest" description="Disordered" evidence="7">
    <location>
        <begin position="1"/>
        <end position="150"/>
    </location>
</feature>
<feature type="region of interest" description="Disordered" evidence="7">
    <location>
        <begin position="1038"/>
        <end position="1119"/>
    </location>
</feature>
<dbReference type="InterPro" id="IPR045152">
    <property type="entry name" value="EDC4-like"/>
</dbReference>
<dbReference type="Proteomes" id="UP001633002">
    <property type="component" value="Unassembled WGS sequence"/>
</dbReference>
<evidence type="ECO:0000256" key="1">
    <source>
        <dbReference type="ARBA" id="ARBA00004201"/>
    </source>
</evidence>
<evidence type="ECO:0000256" key="6">
    <source>
        <dbReference type="ARBA" id="ARBA00023054"/>
    </source>
</evidence>
<gene>
    <name evidence="10" type="ORF">R1sor_002188</name>
</gene>
<feature type="compositionally biased region" description="Polar residues" evidence="7">
    <location>
        <begin position="759"/>
        <end position="775"/>
    </location>
</feature>
<keyword evidence="6" id="KW-0175">Coiled coil</keyword>
<accession>A0ABD3H025</accession>
<feature type="compositionally biased region" description="Low complexity" evidence="7">
    <location>
        <begin position="738"/>
        <end position="758"/>
    </location>
</feature>
<proteinExistence type="inferred from homology"/>
<dbReference type="InterPro" id="IPR049404">
    <property type="entry name" value="EDC4_C"/>
</dbReference>
<dbReference type="InterPro" id="IPR044938">
    <property type="entry name" value="EDC4_C_sf"/>
</dbReference>
<evidence type="ECO:0008006" key="12">
    <source>
        <dbReference type="Google" id="ProtNLM"/>
    </source>
</evidence>
<feature type="compositionally biased region" description="Polar residues" evidence="7">
    <location>
        <begin position="52"/>
        <end position="97"/>
    </location>
</feature>
<evidence type="ECO:0000256" key="2">
    <source>
        <dbReference type="ARBA" id="ARBA00009639"/>
    </source>
</evidence>
<evidence type="ECO:0000313" key="11">
    <source>
        <dbReference type="Proteomes" id="UP001633002"/>
    </source>
</evidence>
<dbReference type="Pfam" id="PF16529">
    <property type="entry name" value="Ge1_WD40"/>
    <property type="match status" value="1"/>
</dbReference>
<evidence type="ECO:0000259" key="8">
    <source>
        <dbReference type="Pfam" id="PF16529"/>
    </source>
</evidence>
<evidence type="ECO:0000256" key="5">
    <source>
        <dbReference type="ARBA" id="ARBA00022737"/>
    </source>
</evidence>
<dbReference type="InterPro" id="IPR015943">
    <property type="entry name" value="WD40/YVTN_repeat-like_dom_sf"/>
</dbReference>
<dbReference type="Pfam" id="PF21289">
    <property type="entry name" value="EDC4_C"/>
    <property type="match status" value="1"/>
</dbReference>
<dbReference type="Gene3D" id="1.10.220.100">
    <property type="entry name" value="conserved c-terminal region of ge- 1"/>
    <property type="match status" value="1"/>
</dbReference>
<evidence type="ECO:0000259" key="9">
    <source>
        <dbReference type="Pfam" id="PF21289"/>
    </source>
</evidence>
<feature type="compositionally biased region" description="Polar residues" evidence="7">
    <location>
        <begin position="234"/>
        <end position="245"/>
    </location>
</feature>
<dbReference type="Gene3D" id="2.130.10.10">
    <property type="entry name" value="YVTN repeat-like/Quinoprotein amine dehydrogenase"/>
    <property type="match status" value="1"/>
</dbReference>
<feature type="compositionally biased region" description="Low complexity" evidence="7">
    <location>
        <begin position="138"/>
        <end position="150"/>
    </location>
</feature>
<evidence type="ECO:0000313" key="10">
    <source>
        <dbReference type="EMBL" id="KAL3684166.1"/>
    </source>
</evidence>
<dbReference type="SUPFAM" id="SSF50978">
    <property type="entry name" value="WD40 repeat-like"/>
    <property type="match status" value="1"/>
</dbReference>
<dbReference type="FunFam" id="1.10.220.100:FF:000001">
    <property type="entry name" value="Enhancer of mRNA-decapping protein 4"/>
    <property type="match status" value="1"/>
</dbReference>
<dbReference type="EMBL" id="JBJQOH010000006">
    <property type="protein sequence ID" value="KAL3684166.1"/>
    <property type="molecule type" value="Genomic_DNA"/>
</dbReference>
<feature type="region of interest" description="Disordered" evidence="7">
    <location>
        <begin position="738"/>
        <end position="789"/>
    </location>
</feature>
<feature type="compositionally biased region" description="Basic and acidic residues" evidence="7">
    <location>
        <begin position="1040"/>
        <end position="1057"/>
    </location>
</feature>
<evidence type="ECO:0000256" key="4">
    <source>
        <dbReference type="ARBA" id="ARBA00022574"/>
    </source>
</evidence>
<feature type="compositionally biased region" description="Polar residues" evidence="7">
    <location>
        <begin position="202"/>
        <end position="211"/>
    </location>
</feature>
<dbReference type="SMART" id="SM00320">
    <property type="entry name" value="WD40"/>
    <property type="match status" value="3"/>
</dbReference>
<feature type="region of interest" description="Disordered" evidence="7">
    <location>
        <begin position="170"/>
        <end position="285"/>
    </location>
</feature>
<keyword evidence="3" id="KW-0963">Cytoplasm</keyword>
<keyword evidence="11" id="KW-1185">Reference proteome</keyword>
<feature type="domain" description="Enhancer of mRNA-decapping protein 4 WD40 repeat region" evidence="8">
    <location>
        <begin position="321"/>
        <end position="626"/>
    </location>
</feature>
<dbReference type="GO" id="GO:0000932">
    <property type="term" value="C:P-body"/>
    <property type="evidence" value="ECO:0007669"/>
    <property type="project" value="UniProtKB-SubCell"/>
</dbReference>
<evidence type="ECO:0000256" key="3">
    <source>
        <dbReference type="ARBA" id="ARBA00022490"/>
    </source>
</evidence>
<dbReference type="InterPro" id="IPR001680">
    <property type="entry name" value="WD40_rpt"/>
</dbReference>
<name>A0ABD3H025_9MARC</name>
<keyword evidence="4" id="KW-0853">WD repeat</keyword>
<feature type="domain" description="Enhancer of mRNA-decapping protein 4 C-terminal" evidence="9">
    <location>
        <begin position="1455"/>
        <end position="1560"/>
    </location>
</feature>
<organism evidence="10 11">
    <name type="scientific">Riccia sorocarpa</name>
    <dbReference type="NCBI Taxonomy" id="122646"/>
    <lineage>
        <taxon>Eukaryota</taxon>
        <taxon>Viridiplantae</taxon>
        <taxon>Streptophyta</taxon>
        <taxon>Embryophyta</taxon>
        <taxon>Marchantiophyta</taxon>
        <taxon>Marchantiopsida</taxon>
        <taxon>Marchantiidae</taxon>
        <taxon>Marchantiales</taxon>
        <taxon>Ricciaceae</taxon>
        <taxon>Riccia</taxon>
    </lineage>
</organism>
<dbReference type="PANTHER" id="PTHR15598">
    <property type="entry name" value="ENHANCER OF MRNA-DECAPPING PROTEIN 4"/>
    <property type="match status" value="1"/>
</dbReference>
<comment type="subcellular location">
    <subcellularLocation>
        <location evidence="1">Cytoplasm</location>
        <location evidence="1">P-body</location>
    </subcellularLocation>
</comment>
<comment type="similarity">
    <text evidence="2">Belongs to the WD repeat EDC4 family.</text>
</comment>
<reference evidence="10 11" key="1">
    <citation type="submission" date="2024-09" db="EMBL/GenBank/DDBJ databases">
        <title>Chromosome-scale assembly of Riccia sorocarpa.</title>
        <authorList>
            <person name="Paukszto L."/>
        </authorList>
    </citation>
    <scope>NUCLEOTIDE SEQUENCE [LARGE SCALE GENOMIC DNA]</scope>
    <source>
        <strain evidence="10">LP-2024</strain>
        <tissue evidence="10">Aerial parts of the thallus</tissue>
    </source>
</reference>
<dbReference type="PANTHER" id="PTHR15598:SF5">
    <property type="entry name" value="ENHANCER OF MRNA-DECAPPING PROTEIN 4"/>
    <property type="match status" value="1"/>
</dbReference>
<protein>
    <recommendedName>
        <fullName evidence="12">Enhancer of mRNA-decapping protein 4 WD40 repeat region domain-containing protein</fullName>
    </recommendedName>
</protein>
<comment type="caution">
    <text evidence="10">The sequence shown here is derived from an EMBL/GenBank/DDBJ whole genome shotgun (WGS) entry which is preliminary data.</text>
</comment>
<dbReference type="InterPro" id="IPR032401">
    <property type="entry name" value="EDC4_WD40"/>
</dbReference>
<feature type="compositionally biased region" description="Pro residues" evidence="7">
    <location>
        <begin position="250"/>
        <end position="264"/>
    </location>
</feature>
<sequence>MGTSGPSGGFDIQNFFKSAPPTSLSSYTAPTAPYPPPNHPYQTSPTHPYPINNFTPSNSYTSGNSFTSLPGSYAYNSQQTPGIQSQGTLPYNSQQTPGMYHPYMHYPQDHGPRPPPYPATPYPTTSYAPPVPQHGTFSQPQYSSTQTQAQSVSQSSSTAVTAVAQITSQAPLPGSSAPPPSIHAPSPVSSPPLDGAHLMALLTTQSSADVSSSKDETSGILMGPPGMLEASTPGLVQSSDNSQMATPEVSVPPPAIAPALPTAPPVNLAPAPSRQPGSKPPRGRALKGEHVVYDVDVRQNGEAQPQLEVSPITVYGSDPVLVLGRQIAVNRSYICYGLRAGTIRILNINTALRVLLRGHSQRVTDMVFFSEDVHLLASASTDGRVFVRKIMEGSSEDGRMEIKDHILVAMQLVGDWESVHPRVCWHSQMQDILVVGIGKYVLTVDLSKFRANAPAGGFTAEDPPVCHVNNPLEGVHVVGEHKSDVTDLSVPLWIPTCFASASQDGTVIIWGDKKVNPLSIFTPHQGQPVNSVAFISAPRRPDHAVLVTAGPFNRELKLWAQSTVDGLPAKTGGGTWQCVQTLELKSSASEGRLDKAFFNQVLVVPRASLILLANAKKNAIYVVHLEFGSTAAATRMDYLAEFSVTMPILSLTATSEGVSDGDGTVQVYCVQTQAIQQYALDLCQCLPPPEEPPIDITVTLDKGMIGSQVSSPLAQPSFPRVDPGYPIMLGELTTVSTSTGAVPPAPGASSSGPSIGSVFTGQTEPASYEQASSYAEVTALPESKGPRTSEDILEASDSVGRFSESSGAPNVRPVSPAQLPSFLKRQSQSESPTKVSEDGYVLVATTSTGSASSLDQPESSLVQEQQPLESLLTEVGRLESVSTTSQAGEEVYEKDEDAVLGSAPKSSKLLPAQQKPNSGPVHLITPSELMSMVARSKASEVDSNVPASPPTVAADSCKVEANTDEETSTADAECLRAEPSVSAESSIAQTDAVVRELGYDDISAMIAEAKEMKEIKSSLEYSNKDYSWEGNAPAENVGAEEAHQVEEGETLDDREHPPVTSTAAEELQEQSRDLSGKSGEVVSAVIPPSQSSAVVKGRKNKNKTNVGGPGVGSVPSVSLSSPLPISVSTVGNPATSEAESSTAAVAVPSDANLAYQVAGMQESLSQLVAMQKELQKQMTVMVAIPVSKEGKRMEGALGQRMEKLLKAHVDAMWARIQEDSVKREKLERDRVQQLTNLLSSSLTKDLPATVERIFKKELTTIGPVIARLVAPTVEKTTLTAVSDALQKGFLEKVIPQLEKVVATKLEGAVSRQLQTQLQLVLRPALQDALRTSFETALVPGFERSCQAMFEQIDTTLQRGLAEHTAGVQQQFEASHSALAASLQDTVLSASSLASSLKTELSEGHRKLIALAENAGANAARASLTAVKQSNGGLPDKVLSLQHLEESLDPTIELTRLVNERKLEEAFNKALSLSDVAIVSWLCNQVDLKALFSMVPLPLSQGVLLSLVQQLGCDLGKDTAHKLEWIREGALALNPKDPVLAPHMRPFLEQLYQNLHRQMHLTTAGGGGELANSMRLVLHVVNSLLTACK</sequence>
<feature type="region of interest" description="Disordered" evidence="7">
    <location>
        <begin position="879"/>
        <end position="899"/>
    </location>
</feature>